<dbReference type="GO" id="GO:0003677">
    <property type="term" value="F:DNA binding"/>
    <property type="evidence" value="ECO:0007669"/>
    <property type="project" value="InterPro"/>
</dbReference>
<dbReference type="InterPro" id="IPR050987">
    <property type="entry name" value="AtrR-like"/>
</dbReference>
<dbReference type="GO" id="GO:0008270">
    <property type="term" value="F:zinc ion binding"/>
    <property type="evidence" value="ECO:0007669"/>
    <property type="project" value="InterPro"/>
</dbReference>
<feature type="compositionally biased region" description="Basic and acidic residues" evidence="4">
    <location>
        <begin position="124"/>
        <end position="134"/>
    </location>
</feature>
<dbReference type="STRING" id="1408157.A0A1J7IKN9"/>
<dbReference type="PANTHER" id="PTHR46910:SF1">
    <property type="entry name" value="MISCELLANEOUS ZN(II)2CYS6 TRANSCRIPTION FACTOR (EUROFUNG)-RELATED"/>
    <property type="match status" value="1"/>
</dbReference>
<feature type="compositionally biased region" description="Low complexity" evidence="4">
    <location>
        <begin position="16"/>
        <end position="35"/>
    </location>
</feature>
<feature type="region of interest" description="Disordered" evidence="4">
    <location>
        <begin position="1"/>
        <end position="134"/>
    </location>
</feature>
<reference evidence="6 7" key="1">
    <citation type="submission" date="2016-10" db="EMBL/GenBank/DDBJ databases">
        <title>Draft genome sequence of Coniochaeta ligniaria NRRL30616, a lignocellulolytic fungus for bioabatement of inhibitors in plant biomass hydrolysates.</title>
        <authorList>
            <consortium name="DOE Joint Genome Institute"/>
            <person name="Jimenez D.J."/>
            <person name="Hector R.E."/>
            <person name="Riley R."/>
            <person name="Sun H."/>
            <person name="Grigoriev I.V."/>
            <person name="Van Elsas J.D."/>
            <person name="Nichols N.N."/>
        </authorList>
    </citation>
    <scope>NUCLEOTIDE SEQUENCE [LARGE SCALE GENOMIC DNA]</scope>
    <source>
        <strain evidence="6 7">NRRL 30616</strain>
    </source>
</reference>
<keyword evidence="1" id="KW-0479">Metal-binding</keyword>
<dbReference type="PANTHER" id="PTHR46910">
    <property type="entry name" value="TRANSCRIPTION FACTOR PDR1"/>
    <property type="match status" value="1"/>
</dbReference>
<dbReference type="InterPro" id="IPR001138">
    <property type="entry name" value="Zn2Cys6_DnaBD"/>
</dbReference>
<feature type="coiled-coil region" evidence="3">
    <location>
        <begin position="165"/>
        <end position="192"/>
    </location>
</feature>
<evidence type="ECO:0000256" key="1">
    <source>
        <dbReference type="ARBA" id="ARBA00022723"/>
    </source>
</evidence>
<feature type="compositionally biased region" description="Low complexity" evidence="4">
    <location>
        <begin position="103"/>
        <end position="115"/>
    </location>
</feature>
<dbReference type="SUPFAM" id="SSF57701">
    <property type="entry name" value="Zn2/Cys6 DNA-binding domain"/>
    <property type="match status" value="1"/>
</dbReference>
<feature type="region of interest" description="Disordered" evidence="4">
    <location>
        <begin position="768"/>
        <end position="843"/>
    </location>
</feature>
<dbReference type="SMART" id="SM00906">
    <property type="entry name" value="Fungal_trans"/>
    <property type="match status" value="1"/>
</dbReference>
<keyword evidence="7" id="KW-1185">Reference proteome</keyword>
<dbReference type="Pfam" id="PF04082">
    <property type="entry name" value="Fungal_trans"/>
    <property type="match status" value="1"/>
</dbReference>
<dbReference type="SMART" id="SM00066">
    <property type="entry name" value="GAL4"/>
    <property type="match status" value="1"/>
</dbReference>
<sequence>MAAPSHNPYPRSANPSTRSYDSSSVSSATSPRVPSQYLGRLLGTSGRSNAAPPPQPIGIPPLLSSHHTHRSSFQTPYTPVTAGSIMGRDSLPSNESGAATPGPSSAQLPSSSSSQKRAYRQRRKDPSCDACRERKVKCDATETTSCSECSSRNVKCQFTKETNRRMSSIKQVQDLEKQMDRLRRENSSLRRMLQDRDGQHEMDVDGVEQPPFQVPDIGTEPKRKSRPAPVHDLARARSNIRVYSRGVWKQRSSFRQPSTPTAFEWPKVDLPPKALVDQLLHAYYTSAHTMTPILHWPAFQQGVEDLYKLGKPRDASPPTFLSVFFSVLAVGSLFSPDSHLHHRPTLGAEMIEAARQFVDVWANDYVLDHARTFTLMSYFLSEMNMKSAACTWLGMALSVAQDLGLQSELGPWPFIEGEMRRRTWWTIYVLDRSLALELGRPTLIDDSDCDVSLPAAVDDHYIHDNGISVPNGAEPLTHSLLAIIHVVRSYASLKKSMSSPVIAPTRLSTFDQHFGACLRTFPPICDAASSVPLSPHLLNPLVYLLHARLLLHRHNLAPACPVDVRLTAIDECTHTAMETAAYLSRTTHDLPSSATTMLLLHTFRCALFLLLAGQLDPAMTCVRALASVNSRAEVTVPCGRFLTFFTSALIGKRAEVEAYYSRSQAAFTHLPPRAVQDALLRDEELLAYVSADLQASPETAWVWAGGERELYTQPGPPAGTLPVGKGASCSGQLTSFEARTGLTEDEARDWGGWDRLDDLLRGLVSRKESPPVPAAVQTNWAAPSANSLPPAGVKVEPSGHAPALPPLGVASAGNSGEGSTANSPTTGAKSKNNDRLSIANMLQ</sequence>
<keyword evidence="3" id="KW-0175">Coiled coil</keyword>
<feature type="region of interest" description="Disordered" evidence="4">
    <location>
        <begin position="195"/>
        <end position="230"/>
    </location>
</feature>
<evidence type="ECO:0000313" key="7">
    <source>
        <dbReference type="Proteomes" id="UP000182658"/>
    </source>
</evidence>
<feature type="compositionally biased region" description="Polar residues" evidence="4">
    <location>
        <begin position="776"/>
        <end position="787"/>
    </location>
</feature>
<accession>A0A1J7IKN9</accession>
<evidence type="ECO:0000256" key="4">
    <source>
        <dbReference type="SAM" id="MobiDB-lite"/>
    </source>
</evidence>
<dbReference type="InParanoid" id="A0A1J7IKN9"/>
<dbReference type="PROSITE" id="PS00463">
    <property type="entry name" value="ZN2_CY6_FUNGAL_1"/>
    <property type="match status" value="1"/>
</dbReference>
<dbReference type="AlphaFoldDB" id="A0A1J7IKN9"/>
<protein>
    <recommendedName>
        <fullName evidence="5">Zn(2)-C6 fungal-type domain-containing protein</fullName>
    </recommendedName>
</protein>
<feature type="domain" description="Zn(2)-C6 fungal-type" evidence="5">
    <location>
        <begin position="127"/>
        <end position="158"/>
    </location>
</feature>
<dbReference type="EMBL" id="KV875099">
    <property type="protein sequence ID" value="OIW27851.1"/>
    <property type="molecule type" value="Genomic_DNA"/>
</dbReference>
<keyword evidence="2" id="KW-0539">Nucleus</keyword>
<dbReference type="Pfam" id="PF00172">
    <property type="entry name" value="Zn_clus"/>
    <property type="match status" value="1"/>
</dbReference>
<dbReference type="OrthoDB" id="2110361at2759"/>
<dbReference type="GO" id="GO:0006351">
    <property type="term" value="P:DNA-templated transcription"/>
    <property type="evidence" value="ECO:0007669"/>
    <property type="project" value="InterPro"/>
</dbReference>
<dbReference type="PROSITE" id="PS50048">
    <property type="entry name" value="ZN2_CY6_FUNGAL_2"/>
    <property type="match status" value="1"/>
</dbReference>
<evidence type="ECO:0000256" key="2">
    <source>
        <dbReference type="ARBA" id="ARBA00023242"/>
    </source>
</evidence>
<evidence type="ECO:0000256" key="3">
    <source>
        <dbReference type="SAM" id="Coils"/>
    </source>
</evidence>
<evidence type="ECO:0000259" key="5">
    <source>
        <dbReference type="PROSITE" id="PS50048"/>
    </source>
</evidence>
<proteinExistence type="predicted"/>
<organism evidence="6 7">
    <name type="scientific">Coniochaeta ligniaria NRRL 30616</name>
    <dbReference type="NCBI Taxonomy" id="1408157"/>
    <lineage>
        <taxon>Eukaryota</taxon>
        <taxon>Fungi</taxon>
        <taxon>Dikarya</taxon>
        <taxon>Ascomycota</taxon>
        <taxon>Pezizomycotina</taxon>
        <taxon>Sordariomycetes</taxon>
        <taxon>Sordariomycetidae</taxon>
        <taxon>Coniochaetales</taxon>
        <taxon>Coniochaetaceae</taxon>
        <taxon>Coniochaeta</taxon>
    </lineage>
</organism>
<evidence type="ECO:0000313" key="6">
    <source>
        <dbReference type="EMBL" id="OIW27851.1"/>
    </source>
</evidence>
<dbReference type="InterPro" id="IPR007219">
    <property type="entry name" value="XnlR_reg_dom"/>
</dbReference>
<dbReference type="CDD" id="cd12148">
    <property type="entry name" value="fungal_TF_MHR"/>
    <property type="match status" value="1"/>
</dbReference>
<dbReference type="Proteomes" id="UP000182658">
    <property type="component" value="Unassembled WGS sequence"/>
</dbReference>
<gene>
    <name evidence="6" type="ORF">CONLIGDRAFT_579699</name>
</gene>
<dbReference type="GO" id="GO:0000981">
    <property type="term" value="F:DNA-binding transcription factor activity, RNA polymerase II-specific"/>
    <property type="evidence" value="ECO:0007669"/>
    <property type="project" value="InterPro"/>
</dbReference>
<name>A0A1J7IKN9_9PEZI</name>
<dbReference type="Gene3D" id="4.10.240.10">
    <property type="entry name" value="Zn(2)-C6 fungal-type DNA-binding domain"/>
    <property type="match status" value="1"/>
</dbReference>
<dbReference type="CDD" id="cd00067">
    <property type="entry name" value="GAL4"/>
    <property type="match status" value="1"/>
</dbReference>
<feature type="compositionally biased region" description="Polar residues" evidence="4">
    <location>
        <begin position="812"/>
        <end position="830"/>
    </location>
</feature>
<dbReference type="InterPro" id="IPR036864">
    <property type="entry name" value="Zn2-C6_fun-type_DNA-bd_sf"/>
</dbReference>